<feature type="compositionally biased region" description="Acidic residues" evidence="1">
    <location>
        <begin position="262"/>
        <end position="283"/>
    </location>
</feature>
<feature type="compositionally biased region" description="Polar residues" evidence="1">
    <location>
        <begin position="73"/>
        <end position="83"/>
    </location>
</feature>
<dbReference type="EMBL" id="JBGBPQ010000032">
    <property type="protein sequence ID" value="KAL1495372.1"/>
    <property type="molecule type" value="Genomic_DNA"/>
</dbReference>
<dbReference type="Proteomes" id="UP001515480">
    <property type="component" value="Unassembled WGS sequence"/>
</dbReference>
<protein>
    <submittedName>
        <fullName evidence="2">Uncharacterized protein</fullName>
    </submittedName>
</protein>
<name>A0AB34IC66_PRYPA</name>
<evidence type="ECO:0000256" key="1">
    <source>
        <dbReference type="SAM" id="MobiDB-lite"/>
    </source>
</evidence>
<proteinExistence type="predicted"/>
<organism evidence="2 4">
    <name type="scientific">Prymnesium parvum</name>
    <name type="common">Toxic golden alga</name>
    <dbReference type="NCBI Taxonomy" id="97485"/>
    <lineage>
        <taxon>Eukaryota</taxon>
        <taxon>Haptista</taxon>
        <taxon>Haptophyta</taxon>
        <taxon>Prymnesiophyceae</taxon>
        <taxon>Prymnesiales</taxon>
        <taxon>Prymnesiaceae</taxon>
        <taxon>Prymnesium</taxon>
    </lineage>
</organism>
<evidence type="ECO:0000313" key="3">
    <source>
        <dbReference type="EMBL" id="KAL1495378.1"/>
    </source>
</evidence>
<evidence type="ECO:0000313" key="2">
    <source>
        <dbReference type="EMBL" id="KAL1495372.1"/>
    </source>
</evidence>
<feature type="region of interest" description="Disordered" evidence="1">
    <location>
        <begin position="1"/>
        <end position="83"/>
    </location>
</feature>
<keyword evidence="4" id="KW-1185">Reference proteome</keyword>
<accession>A0AB34IC66</accession>
<dbReference type="AlphaFoldDB" id="A0AB34IC66"/>
<dbReference type="CDD" id="cd20404">
    <property type="entry name" value="Tudor_Agenet_AtEML-like"/>
    <property type="match status" value="1"/>
</dbReference>
<comment type="caution">
    <text evidence="2">The sequence shown here is derived from an EMBL/GenBank/DDBJ whole genome shotgun (WGS) entry which is preliminary data.</text>
</comment>
<sequence length="473" mass="52501">MDESAAESPPDRASGSASAPPVTREPSSGELQAAAEDEETNDAFKAHKRRSRVQLATWGDVGEDEPPRRRSRNVVNYSDKTQGPKTSDLIVAELEFAAASSGLDLPALATRIAERTKKENKEKIPPHFSAIRQSLIGLLRSGRVRRRLTVGQPHGDTTAEAALALLVLNTLQVESDIAAPWSLRPREAVHARGAALVGRRVEVWWEGDGTFHSAAVEAYNETGGAFGRGKTHTVVYSDGLRCEEDLEGPGEPALWRLLEEEAAGVEEEPAEEEAEEEEEEEERSAETVWPQPRLEQMHSVATIRNNLPITSAEASTFQVPPGWTAEQVPGSRRPKWRWVQRDAEGAVRRSFERREQLEEALEREAIASGGAWLGQLGGGVWEIRPKAVLPALAQVLKRLTAIGQVSAVLPQQSGKNQLMYIISNRYFKGVPFPRKERSEEKKEEEKEELCDLELERQRNMARNQELLRMLGLA</sequence>
<dbReference type="EMBL" id="JBGBPQ010000032">
    <property type="protein sequence ID" value="KAL1495378.1"/>
    <property type="molecule type" value="Genomic_DNA"/>
</dbReference>
<dbReference type="Gene3D" id="2.30.30.140">
    <property type="match status" value="1"/>
</dbReference>
<reference evidence="2 4" key="1">
    <citation type="journal article" date="2024" name="Science">
        <title>Giant polyketide synthase enzymes in the biosynthesis of giant marine polyether toxins.</title>
        <authorList>
            <person name="Fallon T.R."/>
            <person name="Shende V.V."/>
            <person name="Wierzbicki I.H."/>
            <person name="Pendleton A.L."/>
            <person name="Watervoot N.F."/>
            <person name="Auber R.P."/>
            <person name="Gonzalez D.J."/>
            <person name="Wisecaver J.H."/>
            <person name="Moore B.S."/>
        </authorList>
    </citation>
    <scope>NUCLEOTIDE SEQUENCE [LARGE SCALE GENOMIC DNA]</scope>
    <source>
        <strain evidence="2 4">12B1</strain>
    </source>
</reference>
<gene>
    <name evidence="2" type="ORF">AB1Y20_016741</name>
    <name evidence="3" type="ORF">AB1Y20_016747</name>
</gene>
<evidence type="ECO:0000313" key="4">
    <source>
        <dbReference type="Proteomes" id="UP001515480"/>
    </source>
</evidence>
<feature type="region of interest" description="Disordered" evidence="1">
    <location>
        <begin position="262"/>
        <end position="289"/>
    </location>
</feature>